<dbReference type="Proteomes" id="UP000489600">
    <property type="component" value="Unassembled WGS sequence"/>
</dbReference>
<accession>A0A565CI10</accession>
<evidence type="ECO:0000313" key="1">
    <source>
        <dbReference type="EMBL" id="VVB13348.1"/>
    </source>
</evidence>
<gene>
    <name evidence="1" type="ORF">ANE_LOCUS23792</name>
</gene>
<proteinExistence type="predicted"/>
<sequence>MELSPDKSAAVSAICYFRFGLSLFAVLVSVLTTTGSGGPLGIGKPPPKLCFALAKSTYIAGPFTAASKKSKKIKEEREIPVWDYLHFRFDAMMRFGLCLYLLVNALL</sequence>
<keyword evidence="2" id="KW-1185">Reference proteome</keyword>
<dbReference type="EMBL" id="CABITT030000008">
    <property type="protein sequence ID" value="VVB13348.1"/>
    <property type="molecule type" value="Genomic_DNA"/>
</dbReference>
<reference evidence="1" key="1">
    <citation type="submission" date="2019-07" db="EMBL/GenBank/DDBJ databases">
        <authorList>
            <person name="Dittberner H."/>
        </authorList>
    </citation>
    <scope>NUCLEOTIDE SEQUENCE [LARGE SCALE GENOMIC DNA]</scope>
</reference>
<organism evidence="1 2">
    <name type="scientific">Arabis nemorensis</name>
    <dbReference type="NCBI Taxonomy" id="586526"/>
    <lineage>
        <taxon>Eukaryota</taxon>
        <taxon>Viridiplantae</taxon>
        <taxon>Streptophyta</taxon>
        <taxon>Embryophyta</taxon>
        <taxon>Tracheophyta</taxon>
        <taxon>Spermatophyta</taxon>
        <taxon>Magnoliopsida</taxon>
        <taxon>eudicotyledons</taxon>
        <taxon>Gunneridae</taxon>
        <taxon>Pentapetalae</taxon>
        <taxon>rosids</taxon>
        <taxon>malvids</taxon>
        <taxon>Brassicales</taxon>
        <taxon>Brassicaceae</taxon>
        <taxon>Arabideae</taxon>
        <taxon>Arabis</taxon>
    </lineage>
</organism>
<protein>
    <submittedName>
        <fullName evidence="1">Uncharacterized protein</fullName>
    </submittedName>
</protein>
<name>A0A565CI10_9BRAS</name>
<comment type="caution">
    <text evidence="1">The sequence shown here is derived from an EMBL/GenBank/DDBJ whole genome shotgun (WGS) entry which is preliminary data.</text>
</comment>
<evidence type="ECO:0000313" key="2">
    <source>
        <dbReference type="Proteomes" id="UP000489600"/>
    </source>
</evidence>
<dbReference type="AlphaFoldDB" id="A0A565CI10"/>